<dbReference type="VEuPathDB" id="TriTrypDB:LdCL_150007600"/>
<accession>Q25279</accession>
<dbReference type="VEuPathDB" id="TriTrypDB:LdBPK_150270.1"/>
<dbReference type="EMBL" id="L02519">
    <property type="protein sequence ID" value="AAA29255.1"/>
    <property type="molecule type" value="Genomic_DNA"/>
</dbReference>
<evidence type="ECO:0000313" key="1">
    <source>
        <dbReference type="EMBL" id="AAA29255.1"/>
    </source>
</evidence>
<proteinExistence type="predicted"/>
<protein>
    <submittedName>
        <fullName evidence="1">G protein</fullName>
    </submittedName>
</protein>
<dbReference type="VEuPathDB" id="TriTrypDB:LDHU3_15.0360"/>
<reference evidence="1" key="1">
    <citation type="submission" date="1993-11" db="EMBL/GenBank/DDBJ databases">
        <title>PCR amplification and partial sequencing of an alpha GTP-binding protein from Leishmania donovani.</title>
        <authorList>
            <person name="Warbrick E.V."/>
            <person name="Heath S."/>
        </authorList>
    </citation>
    <scope>NUCLEOTIDE SEQUENCE</scope>
    <source>
        <strain evidence="1">LV9</strain>
    </source>
</reference>
<sequence>GKRTLVKQMGMLRSQLPQMSEKRAKKTVEPSYFESRLAMVKEMGLSAPLPPQVSSSIHDSQYRRKYAPCSQEVRALLTEPDTSSTNVTSRRIIIAYVRSSSTHTTAIDCAVICSLTTRQSVES</sequence>
<organism evidence="1">
    <name type="scientific">Leishmania donovani</name>
    <dbReference type="NCBI Taxonomy" id="5661"/>
    <lineage>
        <taxon>Eukaryota</taxon>
        <taxon>Discoba</taxon>
        <taxon>Euglenozoa</taxon>
        <taxon>Kinetoplastea</taxon>
        <taxon>Metakinetoplastina</taxon>
        <taxon>Trypanosomatida</taxon>
        <taxon>Trypanosomatidae</taxon>
        <taxon>Leishmaniinae</taxon>
        <taxon>Leishmania</taxon>
    </lineage>
</organism>
<dbReference type="AlphaFoldDB" id="Q25279"/>
<name>Q25279_LEIDO</name>
<feature type="non-terminal residue" evidence="1">
    <location>
        <position position="1"/>
    </location>
</feature>
<gene>
    <name evidence="1" type="primary">LdG</name>
</gene>
<feature type="non-terminal residue" evidence="1">
    <location>
        <position position="123"/>
    </location>
</feature>